<dbReference type="RefSeq" id="WP_330944547.1">
    <property type="nucleotide sequence ID" value="NZ_CP029543.1"/>
</dbReference>
<dbReference type="EMBL" id="U15183">
    <property type="protein sequence ID" value="AAA63022.1"/>
    <property type="molecule type" value="Genomic_DNA"/>
</dbReference>
<protein>
    <submittedName>
        <fullName evidence="2">U1740f</fullName>
    </submittedName>
</protein>
<dbReference type="PANTHER" id="PTHR42899">
    <property type="entry name" value="SPERMATOGENESIS-ASSOCIATED PROTEIN 20"/>
    <property type="match status" value="1"/>
</dbReference>
<dbReference type="Gene3D" id="3.40.30.10">
    <property type="entry name" value="Glutaredoxin"/>
    <property type="match status" value="1"/>
</dbReference>
<feature type="domain" description="Spermatogenesis-associated protein 20-like TRX" evidence="1">
    <location>
        <begin position="29"/>
        <end position="83"/>
    </location>
</feature>
<evidence type="ECO:0000259" key="1">
    <source>
        <dbReference type="Pfam" id="PF03190"/>
    </source>
</evidence>
<dbReference type="PANTHER" id="PTHR42899:SF1">
    <property type="entry name" value="SPERMATOGENESIS-ASSOCIATED PROTEIN 20"/>
    <property type="match status" value="1"/>
</dbReference>
<proteinExistence type="predicted"/>
<organism evidence="2">
    <name type="scientific">Mycobacterium leprae</name>
    <dbReference type="NCBI Taxonomy" id="1769"/>
    <lineage>
        <taxon>Bacteria</taxon>
        <taxon>Bacillati</taxon>
        <taxon>Actinomycetota</taxon>
        <taxon>Actinomycetes</taxon>
        <taxon>Mycobacteriales</taxon>
        <taxon>Mycobacteriaceae</taxon>
        <taxon>Mycobacterium</taxon>
    </lineage>
</organism>
<evidence type="ECO:0000313" key="2">
    <source>
        <dbReference type="EMBL" id="AAA63022.1"/>
    </source>
</evidence>
<name>Q50062_MYCLR</name>
<reference evidence="2" key="2">
    <citation type="submission" date="1995-04" db="EMBL/GenBank/DDBJ databases">
        <authorList>
            <person name="Smith D.R."/>
        </authorList>
    </citation>
    <scope>NUCLEOTIDE SEQUENCE</scope>
</reference>
<sequence>MKSPPTPIATDLRYHRNPALTPADSPRANILGLMTSPYLCRHTGNPVHWQQWTSRVLAGMAARDVPILLSAGYAIIDHWCHITDALLPTVFLRHLLSQSRFLANSFGYF</sequence>
<dbReference type="InterPro" id="IPR004879">
    <property type="entry name" value="Ssp411-like_TRX"/>
</dbReference>
<dbReference type="Pfam" id="PF03190">
    <property type="entry name" value="Thioredox_DsbH"/>
    <property type="match status" value="1"/>
</dbReference>
<accession>Q50062</accession>
<dbReference type="AlphaFoldDB" id="Q50062"/>
<reference evidence="2" key="1">
    <citation type="submission" date="1994-09" db="EMBL/GenBank/DDBJ databases">
        <authorList>
            <person name="Robison K."/>
        </authorList>
    </citation>
    <scope>NUCLEOTIDE SEQUENCE</scope>
</reference>
<dbReference type="InterPro" id="IPR024705">
    <property type="entry name" value="Ssp411"/>
</dbReference>